<comment type="pathway">
    <text evidence="2 11">Protein modification; protein glycosylation.</text>
</comment>
<dbReference type="EC" id="2.4.1.-" evidence="11"/>
<dbReference type="PANTHER" id="PTHR12526">
    <property type="entry name" value="GLYCOSYLTRANSFERASE"/>
    <property type="match status" value="1"/>
</dbReference>
<evidence type="ECO:0000313" key="14">
    <source>
        <dbReference type="EMBL" id="KRM65611.1"/>
    </source>
</evidence>
<evidence type="ECO:0000256" key="2">
    <source>
        <dbReference type="ARBA" id="ARBA00004922"/>
    </source>
</evidence>
<keyword evidence="9 11" id="KW-0472">Membrane</keyword>
<feature type="binding site" evidence="11">
    <location>
        <begin position="384"/>
        <end position="385"/>
    </location>
    <ligand>
        <name>UDP</name>
        <dbReference type="ChEBI" id="CHEBI:58223"/>
    </ligand>
</feature>
<keyword evidence="6 11" id="KW-0328">Glycosyltransferase</keyword>
<comment type="caution">
    <text evidence="14">The sequence shown here is derived from an EMBL/GenBank/DDBJ whole genome shotgun (WGS) entry which is preliminary data.</text>
</comment>
<dbReference type="UniPathway" id="UPA00378"/>
<dbReference type="GO" id="GO:0005886">
    <property type="term" value="C:plasma membrane"/>
    <property type="evidence" value="ECO:0007669"/>
    <property type="project" value="UniProtKB-SubCell"/>
</dbReference>
<dbReference type="PATRIC" id="fig|1423718.3.peg.1355"/>
<dbReference type="GO" id="GO:0017122">
    <property type="term" value="C:protein N-acetylglucosaminyltransferase complex"/>
    <property type="evidence" value="ECO:0007669"/>
    <property type="project" value="UniProtKB-UniRule"/>
</dbReference>
<dbReference type="Proteomes" id="UP000051008">
    <property type="component" value="Unassembled WGS sequence"/>
</dbReference>
<accession>A0A0R2AM99</accession>
<reference evidence="14 15" key="1">
    <citation type="journal article" date="2015" name="Genome Announc.">
        <title>Expanding the biotechnology potential of lactobacilli through comparative genomics of 213 strains and associated genera.</title>
        <authorList>
            <person name="Sun Z."/>
            <person name="Harris H.M."/>
            <person name="McCann A."/>
            <person name="Guo C."/>
            <person name="Argimon S."/>
            <person name="Zhang W."/>
            <person name="Yang X."/>
            <person name="Jeffery I.B."/>
            <person name="Cooney J.C."/>
            <person name="Kagawa T.F."/>
            <person name="Liu W."/>
            <person name="Song Y."/>
            <person name="Salvetti E."/>
            <person name="Wrobel A."/>
            <person name="Rasinkangas P."/>
            <person name="Parkhill J."/>
            <person name="Rea M.C."/>
            <person name="O'Sullivan O."/>
            <person name="Ritari J."/>
            <person name="Douillard F.P."/>
            <person name="Paul Ross R."/>
            <person name="Yang R."/>
            <person name="Briner A.E."/>
            <person name="Felis G.E."/>
            <person name="de Vos W.M."/>
            <person name="Barrangou R."/>
            <person name="Klaenhammer T.R."/>
            <person name="Caufield P.W."/>
            <person name="Cui Y."/>
            <person name="Zhang H."/>
            <person name="O'Toole P.W."/>
        </authorList>
    </citation>
    <scope>NUCLEOTIDE SEQUENCE [LARGE SCALE GENOMIC DNA]</scope>
    <source>
        <strain evidence="14 15">DSM 20509</strain>
    </source>
</reference>
<comment type="subcellular location">
    <subcellularLocation>
        <location evidence="1 11">Cell membrane</location>
        <topology evidence="1 11">Peripheral membrane protein</topology>
    </subcellularLocation>
    <subcellularLocation>
        <location evidence="11">Cytoplasm</location>
    </subcellularLocation>
    <text evidence="11">Cell membrane association requires GtfB.</text>
</comment>
<evidence type="ECO:0000256" key="6">
    <source>
        <dbReference type="ARBA" id="ARBA00022676"/>
    </source>
</evidence>
<dbReference type="HAMAP" id="MF_01472">
    <property type="entry name" value="GtfA"/>
    <property type="match status" value="1"/>
</dbReference>
<dbReference type="Pfam" id="PF00534">
    <property type="entry name" value="Glycos_transf_1"/>
    <property type="match status" value="1"/>
</dbReference>
<dbReference type="OrthoDB" id="9765175at2"/>
<feature type="binding site" evidence="11">
    <location>
        <position position="242"/>
    </location>
    <ligand>
        <name>N-acetyl-D-glucosamine</name>
        <dbReference type="ChEBI" id="CHEBI:506227"/>
    </ligand>
</feature>
<dbReference type="InterPro" id="IPR014267">
    <property type="entry name" value="GtfA"/>
</dbReference>
<comment type="similarity">
    <text evidence="3 11">Belongs to the glycosyltransferase group 1 family. Glycosyltransferase 4 subfamily.</text>
</comment>
<dbReference type="InterPro" id="IPR001296">
    <property type="entry name" value="Glyco_trans_1"/>
</dbReference>
<evidence type="ECO:0000256" key="11">
    <source>
        <dbReference type="HAMAP-Rule" id="MF_01472"/>
    </source>
</evidence>
<sequence length="505" mass="57704">MTIYNFNLGIGWANSGVEYAQSYRAKLLRELGQEAKFIFTDLILSENIEHLTANLGLKDEEVIWLYSYFTDVKISPTTYTLADLKASLGQEVVKEVRNGKAVYLYLAPKNSWVAAYLKNSQSDLVERAEFVSNNCLYRKDYYTYTRLFSEYYTPRDNRAYVYQRRFFNEDGSVAYEEIMDGDSPQMFRFPDKILYSKAEFIDYFVSKLAFKAGDILLLDRSKGLGQQVFRNKGEAKLGVMVHADHFSEHSVDDDYILWNDYYDYQFTNSEAVDFFVVATASQRDLLLKQFAKYEHKQPKVVVIPVGSVDKLRHPKVPRQPFALITASRLAPEKHVDWLVNACIRAHKEIPDLTLDIYGEGSGKEQLEKLIANNQAQKYIRLKGHQDLKEQYVNYTAYITASTTEGFGLSLLEAIASGLPLIGLDVRYGMQTFVDNGQNGYVCPWSDSMGAPRIVDNLAFAITELFKADLSKFREHSYHKAQSFMEANVRKAWAELIATEGGLGHA</sequence>
<dbReference type="GO" id="GO:0005737">
    <property type="term" value="C:cytoplasm"/>
    <property type="evidence" value="ECO:0007669"/>
    <property type="project" value="UniProtKB-SubCell"/>
</dbReference>
<keyword evidence="7 11" id="KW-0808">Transferase</keyword>
<gene>
    <name evidence="11" type="primary">gtfA</name>
    <name evidence="14" type="ORF">FC14_GL001294</name>
</gene>
<evidence type="ECO:0000256" key="3">
    <source>
        <dbReference type="ARBA" id="ARBA00009481"/>
    </source>
</evidence>
<comment type="catalytic activity">
    <reaction evidence="10 11">
        <text>L-seryl-[protein] + UDP-N-acetyl-alpha-D-glucosamine = 3-O-[N-acetyl-alpha-D-glucosaminyl]-L-seryl-[protein] + UDP + H(+)</text>
        <dbReference type="Rhea" id="RHEA:59872"/>
        <dbReference type="Rhea" id="RHEA-COMP:9863"/>
        <dbReference type="Rhea" id="RHEA-COMP:15471"/>
        <dbReference type="ChEBI" id="CHEBI:15378"/>
        <dbReference type="ChEBI" id="CHEBI:29999"/>
        <dbReference type="ChEBI" id="CHEBI:57705"/>
        <dbReference type="ChEBI" id="CHEBI:58223"/>
        <dbReference type="ChEBI" id="CHEBI:143279"/>
    </reaction>
</comment>
<evidence type="ECO:0000256" key="7">
    <source>
        <dbReference type="ARBA" id="ARBA00022679"/>
    </source>
</evidence>
<dbReference type="PANTHER" id="PTHR12526:SF629">
    <property type="entry name" value="TEICHURONIC ACID BIOSYNTHESIS GLYCOSYLTRANSFERASE TUAH-RELATED"/>
    <property type="match status" value="1"/>
</dbReference>
<evidence type="ECO:0000256" key="8">
    <source>
        <dbReference type="ARBA" id="ARBA00022741"/>
    </source>
</evidence>
<feature type="binding site" evidence="11">
    <location>
        <begin position="404"/>
        <end position="407"/>
    </location>
    <ligand>
        <name>N-acetyl-D-glucosamine</name>
        <dbReference type="ChEBI" id="CHEBI:506227"/>
    </ligand>
</feature>
<dbReference type="AlphaFoldDB" id="A0A0R2AM99"/>
<dbReference type="RefSeq" id="WP_056976057.1">
    <property type="nucleotide sequence ID" value="NZ_AYYP01000012.1"/>
</dbReference>
<dbReference type="NCBIfam" id="TIGR02918">
    <property type="entry name" value="accessory Sec system glycosyltransferase GtfA"/>
    <property type="match status" value="1"/>
</dbReference>
<name>A0A0R2AM99_9LACO</name>
<evidence type="ECO:0000259" key="13">
    <source>
        <dbReference type="Pfam" id="PF22145"/>
    </source>
</evidence>
<evidence type="ECO:0000256" key="4">
    <source>
        <dbReference type="ARBA" id="ARBA00022475"/>
    </source>
</evidence>
<evidence type="ECO:0000313" key="15">
    <source>
        <dbReference type="Proteomes" id="UP000051008"/>
    </source>
</evidence>
<evidence type="ECO:0000259" key="12">
    <source>
        <dbReference type="Pfam" id="PF00534"/>
    </source>
</evidence>
<keyword evidence="8 11" id="KW-0547">Nucleotide-binding</keyword>
<evidence type="ECO:0000256" key="9">
    <source>
        <dbReference type="ARBA" id="ARBA00023136"/>
    </source>
</evidence>
<dbReference type="Gene3D" id="3.40.50.2000">
    <property type="entry name" value="Glycogen Phosphorylase B"/>
    <property type="match status" value="2"/>
</dbReference>
<dbReference type="SUPFAM" id="SSF53756">
    <property type="entry name" value="UDP-Glycosyltransferase/glycogen phosphorylase"/>
    <property type="match status" value="1"/>
</dbReference>
<dbReference type="InterPro" id="IPR054396">
    <property type="entry name" value="GtfA_EBD"/>
</dbReference>
<feature type="domain" description="GtfA extended beta-sheet meander" evidence="13">
    <location>
        <begin position="96"/>
        <end position="191"/>
    </location>
</feature>
<comment type="function">
    <text evidence="11">Required for polymorphic O-glycosylation of the serine-rich repeat protein in this bacteria. Catalyzes the first step in glycosylation by transferring N-acetylglucosamine from UDP-GlcNAc to serine residues in the substrate protein. Part of the accessory SecA2/SecY2 system specifically required to export serine-rich repeat cell wall proteins usually encoded upstream in the same operon.</text>
</comment>
<evidence type="ECO:0000256" key="10">
    <source>
        <dbReference type="ARBA" id="ARBA00052053"/>
    </source>
</evidence>
<evidence type="ECO:0000256" key="1">
    <source>
        <dbReference type="ARBA" id="ARBA00004202"/>
    </source>
</evidence>
<dbReference type="GO" id="GO:0016757">
    <property type="term" value="F:glycosyltransferase activity"/>
    <property type="evidence" value="ECO:0007669"/>
    <property type="project" value="UniProtKB-UniRule"/>
</dbReference>
<proteinExistence type="inferred from homology"/>
<dbReference type="GO" id="GO:0000166">
    <property type="term" value="F:nucleotide binding"/>
    <property type="evidence" value="ECO:0007669"/>
    <property type="project" value="UniProtKB-KW"/>
</dbReference>
<keyword evidence="5 11" id="KW-0963">Cytoplasm</keyword>
<comment type="subunit">
    <text evidence="11">Forms a heterotetramer with 2 subunits each of GtfA and GtfB. Part of the accessory SecA2/SecY2 protein translocation apparatus.</text>
</comment>
<feature type="domain" description="Glycosyl transferase family 1" evidence="12">
    <location>
        <begin position="317"/>
        <end position="445"/>
    </location>
</feature>
<keyword evidence="15" id="KW-1185">Reference proteome</keyword>
<dbReference type="EMBL" id="AYYP01000012">
    <property type="protein sequence ID" value="KRM65611.1"/>
    <property type="molecule type" value="Genomic_DNA"/>
</dbReference>
<dbReference type="Pfam" id="PF22145">
    <property type="entry name" value="GtfA_EBD"/>
    <property type="match status" value="1"/>
</dbReference>
<keyword evidence="4 11" id="KW-1003">Cell membrane</keyword>
<feature type="binding site" evidence="11">
    <location>
        <begin position="16"/>
        <end position="19"/>
    </location>
    <ligand>
        <name>UDP</name>
        <dbReference type="ChEBI" id="CHEBI:58223"/>
    </ligand>
</feature>
<dbReference type="FunFam" id="3.40.50.2000:FF:000196">
    <property type="entry name" value="UDP-N-acetylglucosamine--peptide N-acetylglucosaminyltransferase GtfA subunit"/>
    <property type="match status" value="1"/>
</dbReference>
<organism evidence="14 15">
    <name type="scientific">Ligilactobacillus agilis DSM 20509</name>
    <dbReference type="NCBI Taxonomy" id="1423718"/>
    <lineage>
        <taxon>Bacteria</taxon>
        <taxon>Bacillati</taxon>
        <taxon>Bacillota</taxon>
        <taxon>Bacilli</taxon>
        <taxon>Lactobacillales</taxon>
        <taxon>Lactobacillaceae</taxon>
        <taxon>Ligilactobacillus</taxon>
    </lineage>
</organism>
<protein>
    <recommendedName>
        <fullName evidence="11">UDP-N-acetylglucosamine--peptide N-acetylglucosaminyltransferase GtfA subunit</fullName>
        <ecNumber evidence="11">2.4.1.-</ecNumber>
    </recommendedName>
    <alternativeName>
        <fullName evidence="11">Glycosyltransferase GtfA</fullName>
    </alternativeName>
</protein>
<evidence type="ECO:0000256" key="5">
    <source>
        <dbReference type="ARBA" id="ARBA00022490"/>
    </source>
</evidence>